<dbReference type="HOGENOM" id="CLU_096082_0_0_6"/>
<dbReference type="AlphaFoldDB" id="Q6LLW9"/>
<dbReference type="InterPro" id="IPR023381">
    <property type="entry name" value="YP001051499.1-like_dom_sf"/>
</dbReference>
<proteinExistence type="predicted"/>
<evidence type="ECO:0000313" key="2">
    <source>
        <dbReference type="Proteomes" id="UP000000593"/>
    </source>
</evidence>
<dbReference type="eggNOG" id="COG3068">
    <property type="taxonomic scope" value="Bacteria"/>
</dbReference>
<reference evidence="2" key="1">
    <citation type="journal article" date="2005" name="Science">
        <title>Life at depth: Photobacterium profundum genome sequence and expression analysis.</title>
        <authorList>
            <person name="Vezzi A."/>
            <person name="Campanaro S."/>
            <person name="D'Angelo M."/>
            <person name="Simonato F."/>
            <person name="Vitulo N."/>
            <person name="Lauro F.M."/>
            <person name="Cestaro A."/>
            <person name="Malacrida G."/>
            <person name="Simionati B."/>
            <person name="Cannata N."/>
            <person name="Romualdi C."/>
            <person name="Bartlett D.H."/>
            <person name="Valle G."/>
        </authorList>
    </citation>
    <scope>NUCLEOTIDE SEQUENCE [LARGE SCALE GENOMIC DNA]</scope>
    <source>
        <strain evidence="2">ATCC BAA-1253 / SS9</strain>
    </source>
</reference>
<name>Q6LLW9_PHOPR</name>
<evidence type="ECO:0000313" key="1">
    <source>
        <dbReference type="EMBL" id="CAG21709.1"/>
    </source>
</evidence>
<dbReference type="Pfam" id="PF04222">
    <property type="entry name" value="DUF416"/>
    <property type="match status" value="1"/>
</dbReference>
<keyword evidence="2" id="KW-1185">Reference proteome</keyword>
<gene>
    <name evidence="1" type="primary">SF4071</name>
    <name evidence="1" type="ordered locus">PBPRA3425</name>
</gene>
<dbReference type="InterPro" id="IPR007338">
    <property type="entry name" value="DUF416"/>
</dbReference>
<protein>
    <submittedName>
        <fullName evidence="1">Uncharacterized protein</fullName>
    </submittedName>
</protein>
<dbReference type="KEGG" id="ppr:PBPRA3425"/>
<dbReference type="Gene3D" id="1.20.1590.10">
    <property type="entry name" value="YP_001051499.1 domain like"/>
    <property type="match status" value="1"/>
</dbReference>
<dbReference type="EMBL" id="CR378674">
    <property type="protein sequence ID" value="CAG21709.1"/>
    <property type="molecule type" value="Genomic_DNA"/>
</dbReference>
<organism evidence="1 2">
    <name type="scientific">Photobacterium profundum (strain SS9)</name>
    <dbReference type="NCBI Taxonomy" id="298386"/>
    <lineage>
        <taxon>Bacteria</taxon>
        <taxon>Pseudomonadati</taxon>
        <taxon>Pseudomonadota</taxon>
        <taxon>Gammaproteobacteria</taxon>
        <taxon>Vibrionales</taxon>
        <taxon>Vibrionaceae</taxon>
        <taxon>Photobacterium</taxon>
    </lineage>
</organism>
<dbReference type="STRING" id="298386.PBPRA3425"/>
<dbReference type="Proteomes" id="UP000000593">
    <property type="component" value="Chromosome 1"/>
</dbReference>
<sequence length="204" mass="23545">MQITIVDYPMLKNPVQLRVEKLEPWQHLTFMVSLCERMYPNFALFCEETKFAEAQQYRVIVDSIWEILTVKSAKINFEGQLERLEDLVPSAADYDLYAVYPAIDACVALADLLHALLDRDLMLETLEKISSLSAETVADLEFAQTGIEITNENQKDNEAVCEEWDVQWAIFRALKEAERRDIELIKSLREELRDEQVSNIGIAL</sequence>
<accession>Q6LLW9</accession>